<dbReference type="CDD" id="cd08566">
    <property type="entry name" value="GDPD_AtGDE_like"/>
    <property type="match status" value="1"/>
</dbReference>
<dbReference type="EMBL" id="CP033905">
    <property type="protein sequence ID" value="AZR06699.1"/>
    <property type="molecule type" value="Genomic_DNA"/>
</dbReference>
<feature type="domain" description="GP-PDE" evidence="1">
    <location>
        <begin position="18"/>
        <end position="282"/>
    </location>
</feature>
<reference evidence="2 3" key="1">
    <citation type="submission" date="2018-11" db="EMBL/GenBank/DDBJ databases">
        <title>Multidrug-resistant genes are associated with an 42-kb island TGI1 carrying a complex class 1 integron in a Trueperella pyogenes.</title>
        <authorList>
            <person name="Dong W."/>
        </authorList>
    </citation>
    <scope>NUCLEOTIDE SEQUENCE [LARGE SCALE GENOMIC DNA]</scope>
    <source>
        <strain evidence="2 3">TP4</strain>
    </source>
</reference>
<sequence length="282" mass="31216">MAEGVRAALADAIAQRQPLIAVHRGSSAGTIMPNTISAGKAAVLQGADIVELDVARSLDGEYFTFHDTYEPFLLGERRLIGEMTAAEIDDLIYYASEGSAAGHVERYSETLSGLHGVIINVDRSYRYWEQGFLEELATWSDPDYLLIKSDPLPGFLNAVEQCGTRFPYMAVVRNEHEIHTAIACSEGGNVIDLVGFEILAEHESDSVLHQELLLYLKEQGYALWFNSINLENARPLCAGYDDVTSLFVSPDLGWGKLIDLGADVIQTDWPAPLKSYLRRRSF</sequence>
<dbReference type="PROSITE" id="PS51704">
    <property type="entry name" value="GP_PDE"/>
    <property type="match status" value="1"/>
</dbReference>
<evidence type="ECO:0000313" key="3">
    <source>
        <dbReference type="Proteomes" id="UP000275951"/>
    </source>
</evidence>
<dbReference type="Gene3D" id="3.20.20.190">
    <property type="entry name" value="Phosphatidylinositol (PI) phosphodiesterase"/>
    <property type="match status" value="1"/>
</dbReference>
<dbReference type="SUPFAM" id="SSF51695">
    <property type="entry name" value="PLC-like phosphodiesterases"/>
    <property type="match status" value="1"/>
</dbReference>
<accession>A0A3Q9GHJ5</accession>
<dbReference type="InterPro" id="IPR030395">
    <property type="entry name" value="GP_PDE_dom"/>
</dbReference>
<proteinExistence type="predicted"/>
<dbReference type="Pfam" id="PF03009">
    <property type="entry name" value="GDPD"/>
    <property type="match status" value="1"/>
</dbReference>
<dbReference type="GO" id="GO:0006629">
    <property type="term" value="P:lipid metabolic process"/>
    <property type="evidence" value="ECO:0007669"/>
    <property type="project" value="InterPro"/>
</dbReference>
<gene>
    <name evidence="2" type="ORF">EBQ10_04890</name>
</gene>
<protein>
    <recommendedName>
        <fullName evidence="1">GP-PDE domain-containing protein</fullName>
    </recommendedName>
</protein>
<dbReference type="GO" id="GO:0008081">
    <property type="term" value="F:phosphoric diester hydrolase activity"/>
    <property type="evidence" value="ECO:0007669"/>
    <property type="project" value="InterPro"/>
</dbReference>
<name>A0A3Q9GHJ5_9ACTO</name>
<dbReference type="InterPro" id="IPR032160">
    <property type="entry name" value="DUF4996"/>
</dbReference>
<dbReference type="RefSeq" id="WP_080753897.1">
    <property type="nucleotide sequence ID" value="NZ_CP033905.1"/>
</dbReference>
<dbReference type="Proteomes" id="UP000275951">
    <property type="component" value="Chromosome"/>
</dbReference>
<dbReference type="Pfam" id="PF16387">
    <property type="entry name" value="DUF4996"/>
    <property type="match status" value="1"/>
</dbReference>
<organism evidence="2 3">
    <name type="scientific">Trueperella pyogenes</name>
    <dbReference type="NCBI Taxonomy" id="1661"/>
    <lineage>
        <taxon>Bacteria</taxon>
        <taxon>Bacillati</taxon>
        <taxon>Actinomycetota</taxon>
        <taxon>Actinomycetes</taxon>
        <taxon>Actinomycetales</taxon>
        <taxon>Actinomycetaceae</taxon>
        <taxon>Trueperella</taxon>
    </lineage>
</organism>
<evidence type="ECO:0000313" key="2">
    <source>
        <dbReference type="EMBL" id="AZR06699.1"/>
    </source>
</evidence>
<dbReference type="AlphaFoldDB" id="A0A3Q9GHJ5"/>
<dbReference type="InterPro" id="IPR017946">
    <property type="entry name" value="PLC-like_Pdiesterase_TIM-brl"/>
</dbReference>
<evidence type="ECO:0000259" key="1">
    <source>
        <dbReference type="PROSITE" id="PS51704"/>
    </source>
</evidence>
<dbReference type="PANTHER" id="PTHR46211">
    <property type="entry name" value="GLYCEROPHOSPHORYL DIESTER PHOSPHODIESTERASE"/>
    <property type="match status" value="1"/>
</dbReference>
<dbReference type="PANTHER" id="PTHR46211:SF14">
    <property type="entry name" value="GLYCEROPHOSPHODIESTER PHOSPHODIESTERASE"/>
    <property type="match status" value="1"/>
</dbReference>